<protein>
    <recommendedName>
        <fullName evidence="3">Reverse transcriptase domain-containing protein</fullName>
    </recommendedName>
</protein>
<feature type="region of interest" description="Disordered" evidence="1">
    <location>
        <begin position="52"/>
        <end position="89"/>
    </location>
</feature>
<dbReference type="EMBL" id="JACGWN010000007">
    <property type="protein sequence ID" value="KAL0444477.1"/>
    <property type="molecule type" value="Genomic_DNA"/>
</dbReference>
<evidence type="ECO:0008006" key="3">
    <source>
        <dbReference type="Google" id="ProtNLM"/>
    </source>
</evidence>
<accession>A0AAW2WRJ5</accession>
<comment type="caution">
    <text evidence="2">The sequence shown here is derived from an EMBL/GenBank/DDBJ whole genome shotgun (WGS) entry which is preliminary data.</text>
</comment>
<organism evidence="2">
    <name type="scientific">Sesamum latifolium</name>
    <dbReference type="NCBI Taxonomy" id="2727402"/>
    <lineage>
        <taxon>Eukaryota</taxon>
        <taxon>Viridiplantae</taxon>
        <taxon>Streptophyta</taxon>
        <taxon>Embryophyta</taxon>
        <taxon>Tracheophyta</taxon>
        <taxon>Spermatophyta</taxon>
        <taxon>Magnoliopsida</taxon>
        <taxon>eudicotyledons</taxon>
        <taxon>Gunneridae</taxon>
        <taxon>Pentapetalae</taxon>
        <taxon>asterids</taxon>
        <taxon>lamiids</taxon>
        <taxon>Lamiales</taxon>
        <taxon>Pedaliaceae</taxon>
        <taxon>Sesamum</taxon>
    </lineage>
</organism>
<reference evidence="2" key="2">
    <citation type="journal article" date="2024" name="Plant">
        <title>Genomic evolution and insights into agronomic trait innovations of Sesamum species.</title>
        <authorList>
            <person name="Miao H."/>
            <person name="Wang L."/>
            <person name="Qu L."/>
            <person name="Liu H."/>
            <person name="Sun Y."/>
            <person name="Le M."/>
            <person name="Wang Q."/>
            <person name="Wei S."/>
            <person name="Zheng Y."/>
            <person name="Lin W."/>
            <person name="Duan Y."/>
            <person name="Cao H."/>
            <person name="Xiong S."/>
            <person name="Wang X."/>
            <person name="Wei L."/>
            <person name="Li C."/>
            <person name="Ma Q."/>
            <person name="Ju M."/>
            <person name="Zhao R."/>
            <person name="Li G."/>
            <person name="Mu C."/>
            <person name="Tian Q."/>
            <person name="Mei H."/>
            <person name="Zhang T."/>
            <person name="Gao T."/>
            <person name="Zhang H."/>
        </authorList>
    </citation>
    <scope>NUCLEOTIDE SEQUENCE</scope>
    <source>
        <strain evidence="2">KEN1</strain>
    </source>
</reference>
<proteinExistence type="predicted"/>
<gene>
    <name evidence="2" type="ORF">Slati_2170400</name>
</gene>
<evidence type="ECO:0000256" key="1">
    <source>
        <dbReference type="SAM" id="MobiDB-lite"/>
    </source>
</evidence>
<sequence length="162" mass="18743">MLSWKTYPQCFPSRNFHVSYENQIWYSGRSWRGTGRPPPIAKVLCRSCTEGTKKKIQTKPSRRSLPAKEEEGDPEEDPKPDRGTPPKFQPVEELLNIELIPGDPEKFTQIGSQMEETIRKEAIQCLRRNIDVFAWTPQDLEGIDHEVITHYLNIDPQVKPVK</sequence>
<name>A0AAW2WRJ5_9LAMI</name>
<reference evidence="2" key="1">
    <citation type="submission" date="2020-06" db="EMBL/GenBank/DDBJ databases">
        <authorList>
            <person name="Li T."/>
            <person name="Hu X."/>
            <person name="Zhang T."/>
            <person name="Song X."/>
            <person name="Zhang H."/>
            <person name="Dai N."/>
            <person name="Sheng W."/>
            <person name="Hou X."/>
            <person name="Wei L."/>
        </authorList>
    </citation>
    <scope>NUCLEOTIDE SEQUENCE</scope>
    <source>
        <strain evidence="2">KEN1</strain>
        <tissue evidence="2">Leaf</tissue>
    </source>
</reference>
<evidence type="ECO:0000313" key="2">
    <source>
        <dbReference type="EMBL" id="KAL0444477.1"/>
    </source>
</evidence>
<dbReference type="AlphaFoldDB" id="A0AAW2WRJ5"/>